<keyword evidence="3" id="KW-1185">Reference proteome</keyword>
<sequence>MTRRAPAHPDPTRADIGLTFFSTWHVGTPERQQAAVAAIARAWESRPWPHAGLLGYHVYAGADGATLMHHTQWRDEEAHQEFFAQGRDARNDEIDAAVPGIERLGLTKSRRYRSVAPGSGDSVPEAFVTVHVDFEGPDADRQRAWVDTVLTAIGTLPEPVPGLLSAHFHLSIDGTQVVNYAEWESAEAHESALKGPGDGIGTVSEEWRRVRDFPGTLDAGAVRRWRREFGVVPE</sequence>
<dbReference type="SUPFAM" id="SSF54909">
    <property type="entry name" value="Dimeric alpha+beta barrel"/>
    <property type="match status" value="2"/>
</dbReference>
<dbReference type="GO" id="GO:0004497">
    <property type="term" value="F:monooxygenase activity"/>
    <property type="evidence" value="ECO:0007669"/>
    <property type="project" value="UniProtKB-KW"/>
</dbReference>
<organism evidence="2 3">
    <name type="scientific">Streptomyces flavofungini</name>
    <dbReference type="NCBI Taxonomy" id="68200"/>
    <lineage>
        <taxon>Bacteria</taxon>
        <taxon>Bacillati</taxon>
        <taxon>Actinomycetota</taxon>
        <taxon>Actinomycetes</taxon>
        <taxon>Kitasatosporales</taxon>
        <taxon>Streptomycetaceae</taxon>
        <taxon>Streptomyces</taxon>
    </lineage>
</organism>
<dbReference type="InterPro" id="IPR011008">
    <property type="entry name" value="Dimeric_a/b-barrel"/>
</dbReference>
<proteinExistence type="predicted"/>
<name>A0ABS0X3H4_9ACTN</name>
<accession>A0ABS0X3H4</accession>
<dbReference type="Pfam" id="PF03992">
    <property type="entry name" value="ABM"/>
    <property type="match status" value="1"/>
</dbReference>
<gene>
    <name evidence="2" type="ORF">JGB26_11220</name>
</gene>
<feature type="domain" description="ABM" evidence="1">
    <location>
        <begin position="128"/>
        <end position="196"/>
    </location>
</feature>
<dbReference type="InterPro" id="IPR007138">
    <property type="entry name" value="ABM_dom"/>
</dbReference>
<dbReference type="EMBL" id="JAEKOZ010000005">
    <property type="protein sequence ID" value="MBJ3807681.1"/>
    <property type="molecule type" value="Genomic_DNA"/>
</dbReference>
<dbReference type="Gene3D" id="3.30.70.100">
    <property type="match status" value="2"/>
</dbReference>
<evidence type="ECO:0000313" key="3">
    <source>
        <dbReference type="Proteomes" id="UP000634780"/>
    </source>
</evidence>
<dbReference type="Proteomes" id="UP000634780">
    <property type="component" value="Unassembled WGS sequence"/>
</dbReference>
<reference evidence="2 3" key="1">
    <citation type="submission" date="2020-12" db="EMBL/GenBank/DDBJ databases">
        <title>Streptomyces typhae sp. nov., a novel endophytic actinomycete isolated from the root of cattail pollen (Typha angustifolia L.).</title>
        <authorList>
            <person name="Peng C."/>
            <person name="Liu C."/>
        </authorList>
    </citation>
    <scope>NUCLEOTIDE SEQUENCE [LARGE SCALE GENOMIC DNA]</scope>
    <source>
        <strain evidence="2 3">JCM 4753</strain>
    </source>
</reference>
<keyword evidence="2" id="KW-0503">Monooxygenase</keyword>
<protein>
    <submittedName>
        <fullName evidence="2">Antibiotic biosynthesis monooxygenase</fullName>
    </submittedName>
</protein>
<evidence type="ECO:0000313" key="2">
    <source>
        <dbReference type="EMBL" id="MBJ3807681.1"/>
    </source>
</evidence>
<dbReference type="RefSeq" id="WP_190117034.1">
    <property type="nucleotide sequence ID" value="NZ_BMVR01000006.1"/>
</dbReference>
<evidence type="ECO:0000259" key="1">
    <source>
        <dbReference type="Pfam" id="PF03992"/>
    </source>
</evidence>
<keyword evidence="2" id="KW-0560">Oxidoreductase</keyword>
<comment type="caution">
    <text evidence="2">The sequence shown here is derived from an EMBL/GenBank/DDBJ whole genome shotgun (WGS) entry which is preliminary data.</text>
</comment>